<keyword evidence="2" id="KW-1133">Transmembrane helix</keyword>
<evidence type="ECO:0000256" key="2">
    <source>
        <dbReference type="SAM" id="Phobius"/>
    </source>
</evidence>
<sequence length="140" mass="15459">MTSGAPLRFATCSARPTQLNRAIIRQQAGVPQRRAGLSVVSTNSRRPASLLIRAKSSTAEEPTTASPEEAVRDSTAADGSEKKKYYRTVPGFPGMMVEFDEPEKKRVRGEVVWWKVLLLTMGVGLMFSQATVLVSLFMRR</sequence>
<accession>A0A7S1SNR5</accession>
<keyword evidence="2" id="KW-0812">Transmembrane</keyword>
<dbReference type="EMBL" id="HBGG01013111">
    <property type="protein sequence ID" value="CAD9204480.1"/>
    <property type="molecule type" value="Transcribed_RNA"/>
</dbReference>
<proteinExistence type="predicted"/>
<evidence type="ECO:0000256" key="1">
    <source>
        <dbReference type="SAM" id="MobiDB-lite"/>
    </source>
</evidence>
<evidence type="ECO:0000313" key="3">
    <source>
        <dbReference type="EMBL" id="CAD9204480.1"/>
    </source>
</evidence>
<protein>
    <submittedName>
        <fullName evidence="3">Uncharacterized protein</fullName>
    </submittedName>
</protein>
<keyword evidence="2" id="KW-0472">Membrane</keyword>
<name>A0A7S1SNR5_9CHLO</name>
<feature type="compositionally biased region" description="Low complexity" evidence="1">
    <location>
        <begin position="56"/>
        <end position="68"/>
    </location>
</feature>
<feature type="transmembrane region" description="Helical" evidence="2">
    <location>
        <begin position="112"/>
        <end position="138"/>
    </location>
</feature>
<dbReference type="AlphaFoldDB" id="A0A7S1SNR5"/>
<feature type="region of interest" description="Disordered" evidence="1">
    <location>
        <begin position="52"/>
        <end position="83"/>
    </location>
</feature>
<gene>
    <name evidence="3" type="ORF">TCHU04912_LOCUS6715</name>
</gene>
<organism evidence="3">
    <name type="scientific">Tetraselmis chuii</name>
    <dbReference type="NCBI Taxonomy" id="63592"/>
    <lineage>
        <taxon>Eukaryota</taxon>
        <taxon>Viridiplantae</taxon>
        <taxon>Chlorophyta</taxon>
        <taxon>core chlorophytes</taxon>
        <taxon>Chlorodendrophyceae</taxon>
        <taxon>Chlorodendrales</taxon>
        <taxon>Chlorodendraceae</taxon>
        <taxon>Tetraselmis</taxon>
    </lineage>
</organism>
<reference evidence="3" key="1">
    <citation type="submission" date="2021-01" db="EMBL/GenBank/DDBJ databases">
        <authorList>
            <person name="Corre E."/>
            <person name="Pelletier E."/>
            <person name="Niang G."/>
            <person name="Scheremetjew M."/>
            <person name="Finn R."/>
            <person name="Kale V."/>
            <person name="Holt S."/>
            <person name="Cochrane G."/>
            <person name="Meng A."/>
            <person name="Brown T."/>
            <person name="Cohen L."/>
        </authorList>
    </citation>
    <scope>NUCLEOTIDE SEQUENCE</scope>
    <source>
        <strain evidence="3">PLY429</strain>
    </source>
</reference>